<evidence type="ECO:0000313" key="2">
    <source>
        <dbReference type="EMBL" id="UYP48784.1"/>
    </source>
</evidence>
<dbReference type="GO" id="GO:0070205">
    <property type="term" value="F:2-succinyl-6-hydroxy-2,4-cyclohexadiene-1-carboxylate synthase activity"/>
    <property type="evidence" value="ECO:0007669"/>
    <property type="project" value="UniProtKB-EC"/>
</dbReference>
<dbReference type="Gene3D" id="3.40.50.1820">
    <property type="entry name" value="alpha/beta hydrolase"/>
    <property type="match status" value="1"/>
</dbReference>
<feature type="domain" description="AB hydrolase-1" evidence="1">
    <location>
        <begin position="31"/>
        <end position="127"/>
    </location>
</feature>
<protein>
    <submittedName>
        <fullName evidence="2">2-succinyl-6-hydroxy-2, 4-cyclohexadiene-1-carboxylate synthase</fullName>
        <ecNumber evidence="2">4.2.99.20</ecNumber>
    </submittedName>
</protein>
<dbReference type="SUPFAM" id="SSF53474">
    <property type="entry name" value="alpha/beta-Hydrolases"/>
    <property type="match status" value="1"/>
</dbReference>
<keyword evidence="2" id="KW-0456">Lyase</keyword>
<reference evidence="2" key="1">
    <citation type="submission" date="2022-09" db="EMBL/GenBank/DDBJ databases">
        <title>Actin cytoskeleton and complex cell architecture in an #Asgard archaeon.</title>
        <authorList>
            <person name="Ponce Toledo R.I."/>
            <person name="Schleper C."/>
            <person name="Rodrigues Oliveira T."/>
            <person name="Wollweber F."/>
            <person name="Xu J."/>
            <person name="Rittmann S."/>
            <person name="Klingl A."/>
            <person name="Pilhofer M."/>
        </authorList>
    </citation>
    <scope>NUCLEOTIDE SEQUENCE</scope>
    <source>
        <strain evidence="2">B-35</strain>
    </source>
</reference>
<name>A0ABY6I1V3_9ARCH</name>
<organism evidence="2 3">
    <name type="scientific">Candidatus Lokiarchaeum ossiferum</name>
    <dbReference type="NCBI Taxonomy" id="2951803"/>
    <lineage>
        <taxon>Archaea</taxon>
        <taxon>Promethearchaeati</taxon>
        <taxon>Promethearchaeota</taxon>
        <taxon>Promethearchaeia</taxon>
        <taxon>Promethearchaeales</taxon>
        <taxon>Promethearchaeaceae</taxon>
        <taxon>Candidatus Lokiarchaeum</taxon>
    </lineage>
</organism>
<gene>
    <name evidence="2" type="ORF">NEF87_005069</name>
</gene>
<dbReference type="InterPro" id="IPR029058">
    <property type="entry name" value="AB_hydrolase_fold"/>
</dbReference>
<evidence type="ECO:0000313" key="3">
    <source>
        <dbReference type="Proteomes" id="UP001208689"/>
    </source>
</evidence>
<proteinExistence type="predicted"/>
<sequence>MEKKFLITNQRDYDLHTIHYSRLEQFNPTLPLVILVHGYCGDKENAGYNNPNFDKGRYHKLATALLEVGFEVLAFDLSGQGENIREPIRISHAIQDLEDVYIYAQNLGYHTIGTVGYSMGGLVSLHARLPDRKVAVFWAPAFYPSRAASKLKRKLYSLILSLRRKPIKAGANFQDVLIDKKSFQESLLGTPDVMLQQFTIPTLILQGDCDPTVQQAWTEEAFHKMPQDANHRIKIIPRAEHHFHREILQEFITFTRDFFLKHLK</sequence>
<dbReference type="EMBL" id="CP104013">
    <property type="protein sequence ID" value="UYP48784.1"/>
    <property type="molecule type" value="Genomic_DNA"/>
</dbReference>
<keyword evidence="3" id="KW-1185">Reference proteome</keyword>
<dbReference type="Proteomes" id="UP001208689">
    <property type="component" value="Chromosome"/>
</dbReference>
<dbReference type="EC" id="4.2.99.20" evidence="2"/>
<dbReference type="InterPro" id="IPR000073">
    <property type="entry name" value="AB_hydrolase_1"/>
</dbReference>
<dbReference type="InterPro" id="IPR051044">
    <property type="entry name" value="MAG_DAG_Lipase"/>
</dbReference>
<evidence type="ECO:0000259" key="1">
    <source>
        <dbReference type="Pfam" id="PF00561"/>
    </source>
</evidence>
<dbReference type="Pfam" id="PF00561">
    <property type="entry name" value="Abhydrolase_1"/>
    <property type="match status" value="1"/>
</dbReference>
<dbReference type="PANTHER" id="PTHR11614">
    <property type="entry name" value="PHOSPHOLIPASE-RELATED"/>
    <property type="match status" value="1"/>
</dbReference>
<accession>A0ABY6I1V3</accession>